<gene>
    <name evidence="1" type="ORF">D6D85_00935</name>
</gene>
<sequence>MPERAEWTDLSPANIRKSLREYADSVLSSLCLGRYAADTSAITNDVTRDYDMLYNNLKSYVSAGLKKEEDAFKELSDKVNEYRTRIYERVTAAGRSWISSHPDAVETLIRNAALSVPQADKLNIYQPGTLDSIVAAGVARANETGSLCEGKNLAIELAKEAVSRLMAERPGAAIAAAIESGVPVETFTRIPAGIQAAQMAQLVQQAVSSAITGMQMSISQQLLHAYTQLQPILSSIIQHVQLQTITYQQQQQYMQQQIQAFTAYTQQYEMLRKQLEEQAKAQQQVQQESVATDQERNRILEELLGSLNLNLPALADITKMPDAILSASHKVELMALGIKNPYLDMLKKLRDGELASLVIEKTDSGYKASPSGKALGDYVEHPIEVIEQRMKQHESAKLGDRFGISDYIGETTKGGFDALEQIFADLINTLTIGQVKWNKEEKAAELLVSPHPGPWEEGQSDALRYTAGFFALVSSAFMGTRLLDTLAKALSLGVLDTIGELWRDIIWATGLPWMSWAITSAKVKAAILNHLEAMENANFRSRYPTLSEIQEMWATNYTDEATARILLSFQGVPSWMEDFYLVRAFKDIPESSIKKLLLRGKMTLDEAYDRLRLLKYSHSDALKIIESWLEEEREERAKDIEKVIEKRYKAGAIDRTDALNLLSEALGDEARARAKLEIWDLEMIDTREKLPSESWIERWWRARYITDDQALMRLVRLGYDPEDAMLILKYWREHKK</sequence>
<evidence type="ECO:0000313" key="2">
    <source>
        <dbReference type="Proteomes" id="UP000277582"/>
    </source>
</evidence>
<protein>
    <submittedName>
        <fullName evidence="1">Uncharacterized protein</fullName>
    </submittedName>
</protein>
<dbReference type="Proteomes" id="UP000277582">
    <property type="component" value="Unassembled WGS sequence"/>
</dbReference>
<proteinExistence type="predicted"/>
<dbReference type="RefSeq" id="WP_125670149.1">
    <property type="nucleotide sequence ID" value="NZ_RCOS01000017.1"/>
</dbReference>
<comment type="caution">
    <text evidence="1">The sequence shown here is derived from an EMBL/GenBank/DDBJ whole genome shotgun (WGS) entry which is preliminary data.</text>
</comment>
<reference evidence="1 2" key="1">
    <citation type="submission" date="2018-10" db="EMBL/GenBank/DDBJ databases">
        <title>Co-occurring genomic capacity for anaerobic methane metabolism and dissimilatory sulfite reduction discovered in the Korarchaeota.</title>
        <authorList>
            <person name="Mckay L.J."/>
            <person name="Dlakic M."/>
            <person name="Fields M.W."/>
            <person name="Delmont T.O."/>
            <person name="Eren A.M."/>
            <person name="Jay Z.J."/>
            <person name="Klingelsmith K.B."/>
            <person name="Rusch D.B."/>
            <person name="Inskeep W.P."/>
        </authorList>
    </citation>
    <scope>NUCLEOTIDE SEQUENCE [LARGE SCALE GENOMIC DNA]</scope>
    <source>
        <strain evidence="1 2">MDKW</strain>
    </source>
</reference>
<accession>A0A3R9PN42</accession>
<organism evidence="1 2">
    <name type="scientific">Candidatus Methanodesulfokora washburnensis</name>
    <dbReference type="NCBI Taxonomy" id="2478471"/>
    <lineage>
        <taxon>Archaea</taxon>
        <taxon>Thermoproteota</taxon>
        <taxon>Candidatus Korarchaeia</taxon>
        <taxon>Candidatus Korarchaeia incertae sedis</taxon>
        <taxon>Candidatus Methanodesulfokora</taxon>
    </lineage>
</organism>
<evidence type="ECO:0000313" key="1">
    <source>
        <dbReference type="EMBL" id="RSN78420.1"/>
    </source>
</evidence>
<dbReference type="AlphaFoldDB" id="A0A3R9PN42"/>
<keyword evidence="2" id="KW-1185">Reference proteome</keyword>
<dbReference type="EMBL" id="RCOS01000017">
    <property type="protein sequence ID" value="RSN78420.1"/>
    <property type="molecule type" value="Genomic_DNA"/>
</dbReference>
<name>A0A3R9PN42_9CREN</name>